<proteinExistence type="predicted"/>
<feature type="compositionally biased region" description="Low complexity" evidence="1">
    <location>
        <begin position="1"/>
        <end position="16"/>
    </location>
</feature>
<accession>A0A0C2D2K4</accession>
<feature type="region of interest" description="Disordered" evidence="1">
    <location>
        <begin position="1"/>
        <end position="44"/>
    </location>
</feature>
<evidence type="ECO:0000313" key="3">
    <source>
        <dbReference type="Proteomes" id="UP000031599"/>
    </source>
</evidence>
<evidence type="ECO:0000313" key="2">
    <source>
        <dbReference type="EMBL" id="KIG14357.1"/>
    </source>
</evidence>
<dbReference type="Proteomes" id="UP000031599">
    <property type="component" value="Unassembled WGS sequence"/>
</dbReference>
<organism evidence="2 3">
    <name type="scientific">Enhygromyxa salina</name>
    <dbReference type="NCBI Taxonomy" id="215803"/>
    <lineage>
        <taxon>Bacteria</taxon>
        <taxon>Pseudomonadati</taxon>
        <taxon>Myxococcota</taxon>
        <taxon>Polyangia</taxon>
        <taxon>Nannocystales</taxon>
        <taxon>Nannocystaceae</taxon>
        <taxon>Enhygromyxa</taxon>
    </lineage>
</organism>
<name>A0A0C2D2K4_9BACT</name>
<dbReference type="EMBL" id="JMCC02000074">
    <property type="protein sequence ID" value="KIG14357.1"/>
    <property type="molecule type" value="Genomic_DNA"/>
</dbReference>
<dbReference type="AlphaFoldDB" id="A0A0C2D2K4"/>
<comment type="caution">
    <text evidence="2">The sequence shown here is derived from an EMBL/GenBank/DDBJ whole genome shotgun (WGS) entry which is preliminary data.</text>
</comment>
<gene>
    <name evidence="2" type="ORF">DB30_06832</name>
</gene>
<protein>
    <submittedName>
        <fullName evidence="2">Uncharacterized protein</fullName>
    </submittedName>
</protein>
<evidence type="ECO:0000256" key="1">
    <source>
        <dbReference type="SAM" id="MobiDB-lite"/>
    </source>
</evidence>
<reference evidence="2 3" key="1">
    <citation type="submission" date="2014-12" db="EMBL/GenBank/DDBJ databases">
        <title>Genome assembly of Enhygromyxa salina DSM 15201.</title>
        <authorList>
            <person name="Sharma G."/>
            <person name="Subramanian S."/>
        </authorList>
    </citation>
    <scope>NUCLEOTIDE SEQUENCE [LARGE SCALE GENOMIC DNA]</scope>
    <source>
        <strain evidence="2 3">DSM 15201</strain>
    </source>
</reference>
<sequence>MRGSARGRAAARGMGADINKSLATRARVSGPIPGHDASASPRPT</sequence>